<evidence type="ECO:0000313" key="5">
    <source>
        <dbReference type="EMBL" id="JAP94194.1"/>
    </source>
</evidence>
<dbReference type="PRINTS" id="PR01362">
    <property type="entry name" value="CALFLAGIN"/>
</dbReference>
<keyword evidence="5" id="KW-0969">Cilium</keyword>
<dbReference type="EMBL" id="GDID01002412">
    <property type="protein sequence ID" value="JAP94194.1"/>
    <property type="molecule type" value="Transcribed_RNA"/>
</dbReference>
<keyword evidence="5" id="KW-0966">Cell projection</keyword>
<feature type="domain" description="EF-hand" evidence="4">
    <location>
        <begin position="156"/>
        <end position="191"/>
    </location>
</feature>
<keyword evidence="5" id="KW-0282">Flagellum</keyword>
<gene>
    <name evidence="5" type="ORF">TPC1_13253</name>
</gene>
<proteinExistence type="predicted"/>
<dbReference type="PROSITE" id="PS50222">
    <property type="entry name" value="EF_HAND_2"/>
    <property type="match status" value="3"/>
</dbReference>
<dbReference type="InterPro" id="IPR011992">
    <property type="entry name" value="EF-hand-dom_pair"/>
</dbReference>
<keyword evidence="1" id="KW-0479">Metal-binding</keyword>
<feature type="domain" description="EF-hand" evidence="4">
    <location>
        <begin position="29"/>
        <end position="64"/>
    </location>
</feature>
<evidence type="ECO:0000256" key="3">
    <source>
        <dbReference type="ARBA" id="ARBA00022837"/>
    </source>
</evidence>
<evidence type="ECO:0000256" key="1">
    <source>
        <dbReference type="ARBA" id="ARBA00022723"/>
    </source>
</evidence>
<dbReference type="Gene3D" id="1.10.238.10">
    <property type="entry name" value="EF-hand"/>
    <property type="match status" value="2"/>
</dbReference>
<dbReference type="PROSITE" id="PS00018">
    <property type="entry name" value="EF_HAND_1"/>
    <property type="match status" value="1"/>
</dbReference>
<feature type="domain" description="EF-hand" evidence="4">
    <location>
        <begin position="119"/>
        <end position="154"/>
    </location>
</feature>
<organism evidence="5">
    <name type="scientific">Trepomonas sp. PC1</name>
    <dbReference type="NCBI Taxonomy" id="1076344"/>
    <lineage>
        <taxon>Eukaryota</taxon>
        <taxon>Metamonada</taxon>
        <taxon>Diplomonadida</taxon>
        <taxon>Hexamitidae</taxon>
        <taxon>Hexamitinae</taxon>
        <taxon>Trepomonas</taxon>
    </lineage>
</organism>
<keyword evidence="2" id="KW-0677">Repeat</keyword>
<dbReference type="AlphaFoldDB" id="A0A146KE65"/>
<evidence type="ECO:0000259" key="4">
    <source>
        <dbReference type="PROSITE" id="PS50222"/>
    </source>
</evidence>
<accession>A0A146KE65</accession>
<keyword evidence="3" id="KW-0106">Calcium</keyword>
<evidence type="ECO:0000256" key="2">
    <source>
        <dbReference type="ARBA" id="ARBA00022737"/>
    </source>
</evidence>
<dbReference type="SUPFAM" id="SSF47473">
    <property type="entry name" value="EF-hand"/>
    <property type="match status" value="1"/>
</dbReference>
<dbReference type="GO" id="GO:0005509">
    <property type="term" value="F:calcium ion binding"/>
    <property type="evidence" value="ECO:0007669"/>
    <property type="project" value="InterPro"/>
</dbReference>
<dbReference type="InterPro" id="IPR003299">
    <property type="entry name" value="Calflagin-bd"/>
</dbReference>
<dbReference type="Pfam" id="PF13499">
    <property type="entry name" value="EF-hand_7"/>
    <property type="match status" value="1"/>
</dbReference>
<dbReference type="SMART" id="SM00054">
    <property type="entry name" value="EFh"/>
    <property type="match status" value="3"/>
</dbReference>
<dbReference type="InterPro" id="IPR002048">
    <property type="entry name" value="EF_hand_dom"/>
</dbReference>
<reference evidence="5" key="1">
    <citation type="submission" date="2015-07" db="EMBL/GenBank/DDBJ databases">
        <title>Adaptation to a free-living lifestyle via gene acquisitions in the diplomonad Trepomonas sp. PC1.</title>
        <authorList>
            <person name="Xu F."/>
            <person name="Jerlstrom-Hultqvist J."/>
            <person name="Kolisko M."/>
            <person name="Simpson A.G.B."/>
            <person name="Roger A.J."/>
            <person name="Svard S.G."/>
            <person name="Andersson J.O."/>
        </authorList>
    </citation>
    <scope>NUCLEOTIDE SEQUENCE</scope>
    <source>
        <strain evidence="5">PC1</strain>
    </source>
</reference>
<sequence length="197" mass="23942">QDFTSIFMSHKHLDWTKIDNVCRYQRNAEAEEWRQKEWKILDFNQNRYVSLSEFETWIKHHLPEFFYGDGNKYKMAFRYAYNKARRVVAKKANQSKQKQMLNDDYITYPEFRFMLLYTRMILEFYAMFDEIDTSNDYKIQLNEFIMAVERLNKWGAHISDPAAEFKTVDKNGSGVIMFDEFMKYAMDKDLDHDEDND</sequence>
<protein>
    <submittedName>
        <fullName evidence="5">Flagellar calcium-binding protein</fullName>
    </submittedName>
</protein>
<dbReference type="InterPro" id="IPR018247">
    <property type="entry name" value="EF_Hand_1_Ca_BS"/>
</dbReference>
<name>A0A146KE65_9EUKA</name>
<feature type="non-terminal residue" evidence="5">
    <location>
        <position position="1"/>
    </location>
</feature>